<keyword evidence="5" id="KW-1185">Reference proteome</keyword>
<keyword evidence="2" id="KW-0732">Signal</keyword>
<reference evidence="4 5" key="1">
    <citation type="submission" date="2019-01" db="EMBL/GenBank/DDBJ databases">
        <title>Lacibacter sp. strain TTM-7.</title>
        <authorList>
            <person name="Chen W.-M."/>
        </authorList>
    </citation>
    <scope>NUCLEOTIDE SEQUENCE [LARGE SCALE GENOMIC DNA]</scope>
    <source>
        <strain evidence="4 5">TTM-7</strain>
    </source>
</reference>
<evidence type="ECO:0000259" key="3">
    <source>
        <dbReference type="Pfam" id="PF20434"/>
    </source>
</evidence>
<feature type="domain" description="BD-FAE-like" evidence="3">
    <location>
        <begin position="62"/>
        <end position="256"/>
    </location>
</feature>
<proteinExistence type="predicted"/>
<dbReference type="PANTHER" id="PTHR48081:SF6">
    <property type="entry name" value="PEPTIDASE S9 PROLYL OLIGOPEPTIDASE CATALYTIC DOMAIN-CONTAINING PROTEIN"/>
    <property type="match status" value="1"/>
</dbReference>
<dbReference type="InterPro" id="IPR050300">
    <property type="entry name" value="GDXG_lipolytic_enzyme"/>
</dbReference>
<sequence length="307" mass="34261">MKKSFYIACFLLLNLFAKAQEFIPLWPAGKMPNYNGKKVTDSLFNERIWRVATPGMYSFLVPKAENKGTAILIVPGGGYERLSYIYNGFNFAKWYNSIGVNVFVLIHRLPHQQDLINKQIGPVQDAQRAMRIIRANAALWNIKTDKIGVMGVSAGGHVASTLGTHAKDESTINDSLTAHSFRPDFMVLLSPVITMGEFAHPGSKKNFLGADTTKANIQNYSGELQVSSFTPPTFLVHAQNDSTVKAQNSVLFYNELLNKKINASLHIFPQGGHGIRLDDNPGSTDQWMNLLEAWLKEMNFIIPIPFK</sequence>
<accession>A0A4Q1CHW0</accession>
<keyword evidence="1 4" id="KW-0378">Hydrolase</keyword>
<gene>
    <name evidence="4" type="ORF">ESA94_11225</name>
</gene>
<dbReference type="EMBL" id="SDHW01000003">
    <property type="protein sequence ID" value="RXK59634.1"/>
    <property type="molecule type" value="Genomic_DNA"/>
</dbReference>
<dbReference type="Gene3D" id="3.40.50.1820">
    <property type="entry name" value="alpha/beta hydrolase"/>
    <property type="match status" value="1"/>
</dbReference>
<dbReference type="OrthoDB" id="9794725at2"/>
<dbReference type="PANTHER" id="PTHR48081">
    <property type="entry name" value="AB HYDROLASE SUPERFAMILY PROTEIN C4A8.06C"/>
    <property type="match status" value="1"/>
</dbReference>
<feature type="signal peptide" evidence="2">
    <location>
        <begin position="1"/>
        <end position="19"/>
    </location>
</feature>
<dbReference type="InterPro" id="IPR049492">
    <property type="entry name" value="BD-FAE-like_dom"/>
</dbReference>
<feature type="chain" id="PRO_5020853677" evidence="2">
    <location>
        <begin position="20"/>
        <end position="307"/>
    </location>
</feature>
<evidence type="ECO:0000256" key="1">
    <source>
        <dbReference type="ARBA" id="ARBA00022801"/>
    </source>
</evidence>
<comment type="caution">
    <text evidence="4">The sequence shown here is derived from an EMBL/GenBank/DDBJ whole genome shotgun (WGS) entry which is preliminary data.</text>
</comment>
<evidence type="ECO:0000313" key="4">
    <source>
        <dbReference type="EMBL" id="RXK59634.1"/>
    </source>
</evidence>
<dbReference type="Proteomes" id="UP000290204">
    <property type="component" value="Unassembled WGS sequence"/>
</dbReference>
<dbReference type="GO" id="GO:0016787">
    <property type="term" value="F:hydrolase activity"/>
    <property type="evidence" value="ECO:0007669"/>
    <property type="project" value="UniProtKB-KW"/>
</dbReference>
<dbReference type="RefSeq" id="WP_129131007.1">
    <property type="nucleotide sequence ID" value="NZ_SDHW01000003.1"/>
</dbReference>
<evidence type="ECO:0000256" key="2">
    <source>
        <dbReference type="SAM" id="SignalP"/>
    </source>
</evidence>
<evidence type="ECO:0000313" key="5">
    <source>
        <dbReference type="Proteomes" id="UP000290204"/>
    </source>
</evidence>
<dbReference type="InterPro" id="IPR029058">
    <property type="entry name" value="AB_hydrolase_fold"/>
</dbReference>
<dbReference type="SUPFAM" id="SSF53474">
    <property type="entry name" value="alpha/beta-Hydrolases"/>
    <property type="match status" value="1"/>
</dbReference>
<protein>
    <submittedName>
        <fullName evidence="4">Alpha/beta hydrolase</fullName>
    </submittedName>
</protein>
<organism evidence="4 5">
    <name type="scientific">Lacibacter luteus</name>
    <dbReference type="NCBI Taxonomy" id="2508719"/>
    <lineage>
        <taxon>Bacteria</taxon>
        <taxon>Pseudomonadati</taxon>
        <taxon>Bacteroidota</taxon>
        <taxon>Chitinophagia</taxon>
        <taxon>Chitinophagales</taxon>
        <taxon>Chitinophagaceae</taxon>
        <taxon>Lacibacter</taxon>
    </lineage>
</organism>
<name>A0A4Q1CHW0_9BACT</name>
<dbReference type="AlphaFoldDB" id="A0A4Q1CHW0"/>
<dbReference type="Pfam" id="PF20434">
    <property type="entry name" value="BD-FAE"/>
    <property type="match status" value="1"/>
</dbReference>